<dbReference type="SFLD" id="SFLDG01129">
    <property type="entry name" value="C1.5:_HAD__Beta-PGM__Phosphata"/>
    <property type="match status" value="1"/>
</dbReference>
<dbReference type="PANTHER" id="PTHR17901">
    <property type="entry name" value="MAGNESIUM-DEPENDENT PHOSPHATASE 1 MDP1"/>
    <property type="match status" value="1"/>
</dbReference>
<dbReference type="AlphaFoldDB" id="A0A835LV57"/>
<protein>
    <recommendedName>
        <fullName evidence="3">Magnesium-dependent phosphatase 1</fullName>
    </recommendedName>
</protein>
<proteinExistence type="predicted"/>
<dbReference type="InterPro" id="IPR036412">
    <property type="entry name" value="HAD-like_sf"/>
</dbReference>
<dbReference type="OrthoDB" id="2865258at2759"/>
<gene>
    <name evidence="1" type="ORF">IFM89_010449</name>
</gene>
<dbReference type="InterPro" id="IPR023214">
    <property type="entry name" value="HAD_sf"/>
</dbReference>
<dbReference type="GO" id="GO:0003993">
    <property type="term" value="F:acid phosphatase activity"/>
    <property type="evidence" value="ECO:0007669"/>
    <property type="project" value="TreeGrafter"/>
</dbReference>
<dbReference type="Proteomes" id="UP000631114">
    <property type="component" value="Unassembled WGS sequence"/>
</dbReference>
<organism evidence="1 2">
    <name type="scientific">Coptis chinensis</name>
    <dbReference type="NCBI Taxonomy" id="261450"/>
    <lineage>
        <taxon>Eukaryota</taxon>
        <taxon>Viridiplantae</taxon>
        <taxon>Streptophyta</taxon>
        <taxon>Embryophyta</taxon>
        <taxon>Tracheophyta</taxon>
        <taxon>Spermatophyta</taxon>
        <taxon>Magnoliopsida</taxon>
        <taxon>Ranunculales</taxon>
        <taxon>Ranunculaceae</taxon>
        <taxon>Coptidoideae</taxon>
        <taxon>Coptis</taxon>
    </lineage>
</organism>
<reference evidence="1 2" key="1">
    <citation type="submission" date="2020-10" db="EMBL/GenBank/DDBJ databases">
        <title>The Coptis chinensis genome and diversification of protoberbering-type alkaloids.</title>
        <authorList>
            <person name="Wang B."/>
            <person name="Shu S."/>
            <person name="Song C."/>
            <person name="Liu Y."/>
        </authorList>
    </citation>
    <scope>NUCLEOTIDE SEQUENCE [LARGE SCALE GENOMIC DNA]</scope>
    <source>
        <strain evidence="1">HL-2020</strain>
        <tissue evidence="1">Leaf</tissue>
    </source>
</reference>
<dbReference type="SFLD" id="SFLDG01131">
    <property type="entry name" value="C1.5.2:_MDP_Like"/>
    <property type="match status" value="1"/>
</dbReference>
<dbReference type="Gene3D" id="3.40.50.1000">
    <property type="entry name" value="HAD superfamily/HAD-like"/>
    <property type="match status" value="1"/>
</dbReference>
<name>A0A835LV57_9MAGN</name>
<sequence>MGDEKVKEEALQILSEFKILPRLVVFDLDYTLWPYFCEDRSENEMPSLYPHAMGIIYALKDKGVDVAIASRSSAPDIAKAFLDKLGIQSILVAEEIFPCWSYKREHFQIIHRRTGVPFNSMLFFDDEERNIEAVSEMGVTSILVDDDGVSLAAFEAGVNRFYFAQSSDSPVTSKS</sequence>
<keyword evidence="2" id="KW-1185">Reference proteome</keyword>
<dbReference type="PANTHER" id="PTHR17901:SF14">
    <property type="entry name" value="MAGNESIUM-DEPENDENT PHOSPHATASE 1"/>
    <property type="match status" value="1"/>
</dbReference>
<dbReference type="SFLD" id="SFLDS00003">
    <property type="entry name" value="Haloacid_Dehalogenase"/>
    <property type="match status" value="1"/>
</dbReference>
<dbReference type="EMBL" id="JADFTS010000004">
    <property type="protein sequence ID" value="KAF9608665.1"/>
    <property type="molecule type" value="Genomic_DNA"/>
</dbReference>
<comment type="caution">
    <text evidence="1">The sequence shown here is derived from an EMBL/GenBank/DDBJ whole genome shotgun (WGS) entry which is preliminary data.</text>
</comment>
<accession>A0A835LV57</accession>
<dbReference type="InterPro" id="IPR010033">
    <property type="entry name" value="HAD_SF_ppase_IIIC"/>
</dbReference>
<dbReference type="NCBIfam" id="TIGR01681">
    <property type="entry name" value="HAD-SF-IIIC"/>
    <property type="match status" value="1"/>
</dbReference>
<evidence type="ECO:0000313" key="1">
    <source>
        <dbReference type="EMBL" id="KAF9608665.1"/>
    </source>
</evidence>
<dbReference type="SUPFAM" id="SSF56784">
    <property type="entry name" value="HAD-like"/>
    <property type="match status" value="1"/>
</dbReference>
<dbReference type="InterPro" id="IPR035679">
    <property type="entry name" value="MDP-1_euk"/>
</dbReference>
<evidence type="ECO:0008006" key="3">
    <source>
        <dbReference type="Google" id="ProtNLM"/>
    </source>
</evidence>
<dbReference type="CDD" id="cd07501">
    <property type="entry name" value="HAD_MDP-1_like"/>
    <property type="match status" value="1"/>
</dbReference>
<evidence type="ECO:0000313" key="2">
    <source>
        <dbReference type="Proteomes" id="UP000631114"/>
    </source>
</evidence>
<dbReference type="InterPro" id="IPR010036">
    <property type="entry name" value="MDP_1_eu_arc"/>
</dbReference>
<dbReference type="Pfam" id="PF12689">
    <property type="entry name" value="Acid_PPase"/>
    <property type="match status" value="1"/>
</dbReference>
<dbReference type="FunFam" id="3.40.50.1000:FF:000120">
    <property type="entry name" value="Magnesium-dependent phosphatase 1"/>
    <property type="match status" value="1"/>
</dbReference>